<feature type="region of interest" description="Disordered" evidence="1">
    <location>
        <begin position="141"/>
        <end position="165"/>
    </location>
</feature>
<protein>
    <submittedName>
        <fullName evidence="3">Uncharacterized protein</fullName>
    </submittedName>
</protein>
<gene>
    <name evidence="3" type="ORF">GCM10022231_04980</name>
</gene>
<dbReference type="EMBL" id="BAAAZW010000001">
    <property type="protein sequence ID" value="GAA3950293.1"/>
    <property type="molecule type" value="Genomic_DNA"/>
</dbReference>
<feature type="compositionally biased region" description="Low complexity" evidence="1">
    <location>
        <begin position="146"/>
        <end position="157"/>
    </location>
</feature>
<comment type="caution">
    <text evidence="3">The sequence shown here is derived from an EMBL/GenBank/DDBJ whole genome shotgun (WGS) entry which is preliminary data.</text>
</comment>
<keyword evidence="2" id="KW-0812">Transmembrane</keyword>
<evidence type="ECO:0000256" key="2">
    <source>
        <dbReference type="SAM" id="Phobius"/>
    </source>
</evidence>
<keyword evidence="2" id="KW-1133">Transmembrane helix</keyword>
<keyword evidence="2" id="KW-0472">Membrane</keyword>
<evidence type="ECO:0000313" key="4">
    <source>
        <dbReference type="Proteomes" id="UP001418444"/>
    </source>
</evidence>
<sequence>MDPVTPGAIAIAGPLGAAPDELAAALSGPDAQPVLVLGPGVPAPARLHAGVLAVDLSCAAGTADEELLAGLVATGAPVALVGVGAGQDGGWPARLAAARTRLDPGHRLPVFAVSLELLRAGDPDGGGLDAVARWCADPEPVDGAAERSAPASDAAGAPRDEVRPGGFQRAERLAGARAGFTAVRARLAASARSGAHDLGDRAQAACDHLGRPESAAFTGWLQASLEVYRDRIGADLEEGIDQVRAAALSGLPGPTAGPAEESAPVTESVRAPAVPGRSPSAEELVLLALGGSAGLGLGRVTVAPLVHWAGLGAAGTVLTVLAGLAVAAAVVGVRRQTAARAALRRAAAESIAATRSALEHAAASRLGAAEAHLSRELWNRTGTSCVQPSRE</sequence>
<accession>A0ABP7NMM3</accession>
<organism evidence="3 4">
    <name type="scientific">Gordonia caeni</name>
    <dbReference type="NCBI Taxonomy" id="1007097"/>
    <lineage>
        <taxon>Bacteria</taxon>
        <taxon>Bacillati</taxon>
        <taxon>Actinomycetota</taxon>
        <taxon>Actinomycetes</taxon>
        <taxon>Mycobacteriales</taxon>
        <taxon>Gordoniaceae</taxon>
        <taxon>Gordonia</taxon>
    </lineage>
</organism>
<keyword evidence="4" id="KW-1185">Reference proteome</keyword>
<evidence type="ECO:0000256" key="1">
    <source>
        <dbReference type="SAM" id="MobiDB-lite"/>
    </source>
</evidence>
<proteinExistence type="predicted"/>
<feature type="transmembrane region" description="Helical" evidence="2">
    <location>
        <begin position="308"/>
        <end position="333"/>
    </location>
</feature>
<evidence type="ECO:0000313" key="3">
    <source>
        <dbReference type="EMBL" id="GAA3950293.1"/>
    </source>
</evidence>
<dbReference type="Proteomes" id="UP001418444">
    <property type="component" value="Unassembled WGS sequence"/>
</dbReference>
<name>A0ABP7NMM3_9ACTN</name>
<reference evidence="4" key="1">
    <citation type="journal article" date="2019" name="Int. J. Syst. Evol. Microbiol.">
        <title>The Global Catalogue of Microorganisms (GCM) 10K type strain sequencing project: providing services to taxonomists for standard genome sequencing and annotation.</title>
        <authorList>
            <consortium name="The Broad Institute Genomics Platform"/>
            <consortium name="The Broad Institute Genome Sequencing Center for Infectious Disease"/>
            <person name="Wu L."/>
            <person name="Ma J."/>
        </authorList>
    </citation>
    <scope>NUCLEOTIDE SEQUENCE [LARGE SCALE GENOMIC DNA]</scope>
    <source>
        <strain evidence="4">JCM 16923</strain>
    </source>
</reference>